<evidence type="ECO:0000313" key="2">
    <source>
        <dbReference type="Proteomes" id="UP001233172"/>
    </source>
</evidence>
<protein>
    <submittedName>
        <fullName evidence="1">Uncharacterized protein</fullName>
    </submittedName>
</protein>
<gene>
    <name evidence="1" type="ORF">Bpfe_004946</name>
</gene>
<dbReference type="Proteomes" id="UP001233172">
    <property type="component" value="Unassembled WGS sequence"/>
</dbReference>
<name>A0AAD8C4I3_BIOPF</name>
<organism evidence="1 2">
    <name type="scientific">Biomphalaria pfeifferi</name>
    <name type="common">Bloodfluke planorb</name>
    <name type="synonym">Freshwater snail</name>
    <dbReference type="NCBI Taxonomy" id="112525"/>
    <lineage>
        <taxon>Eukaryota</taxon>
        <taxon>Metazoa</taxon>
        <taxon>Spiralia</taxon>
        <taxon>Lophotrochozoa</taxon>
        <taxon>Mollusca</taxon>
        <taxon>Gastropoda</taxon>
        <taxon>Heterobranchia</taxon>
        <taxon>Euthyneura</taxon>
        <taxon>Panpulmonata</taxon>
        <taxon>Hygrophila</taxon>
        <taxon>Lymnaeoidea</taxon>
        <taxon>Planorbidae</taxon>
        <taxon>Biomphalaria</taxon>
    </lineage>
</organism>
<proteinExistence type="predicted"/>
<feature type="non-terminal residue" evidence="1">
    <location>
        <position position="1"/>
    </location>
</feature>
<evidence type="ECO:0000313" key="1">
    <source>
        <dbReference type="EMBL" id="KAK0065513.1"/>
    </source>
</evidence>
<accession>A0AAD8C4I3</accession>
<sequence length="50" mass="5603">KTVSRKIVLEPLLMFVPPSLPLSATTSVFRTCTYIQNDTTNRYTLGSLVE</sequence>
<comment type="caution">
    <text evidence="1">The sequence shown here is derived from an EMBL/GenBank/DDBJ whole genome shotgun (WGS) entry which is preliminary data.</text>
</comment>
<reference evidence="1" key="1">
    <citation type="journal article" date="2023" name="PLoS Negl. Trop. Dis.">
        <title>A genome sequence for Biomphalaria pfeifferi, the major vector snail for the human-infecting parasite Schistosoma mansoni.</title>
        <authorList>
            <person name="Bu L."/>
            <person name="Lu L."/>
            <person name="Laidemitt M.R."/>
            <person name="Zhang S.M."/>
            <person name="Mutuku M."/>
            <person name="Mkoji G."/>
            <person name="Steinauer M."/>
            <person name="Loker E.S."/>
        </authorList>
    </citation>
    <scope>NUCLEOTIDE SEQUENCE</scope>
    <source>
        <strain evidence="1">KasaAsao</strain>
    </source>
</reference>
<keyword evidence="2" id="KW-1185">Reference proteome</keyword>
<dbReference type="EMBL" id="JASAOG010000013">
    <property type="protein sequence ID" value="KAK0065513.1"/>
    <property type="molecule type" value="Genomic_DNA"/>
</dbReference>
<reference evidence="1" key="2">
    <citation type="submission" date="2023-04" db="EMBL/GenBank/DDBJ databases">
        <authorList>
            <person name="Bu L."/>
            <person name="Lu L."/>
            <person name="Laidemitt M.R."/>
            <person name="Zhang S.M."/>
            <person name="Mutuku M."/>
            <person name="Mkoji G."/>
            <person name="Steinauer M."/>
            <person name="Loker E.S."/>
        </authorList>
    </citation>
    <scope>NUCLEOTIDE SEQUENCE</scope>
    <source>
        <strain evidence="1">KasaAsao</strain>
        <tissue evidence="1">Whole Snail</tissue>
    </source>
</reference>
<dbReference type="AlphaFoldDB" id="A0AAD8C4I3"/>